<dbReference type="Pfam" id="PF00072">
    <property type="entry name" value="Response_reg"/>
    <property type="match status" value="1"/>
</dbReference>
<feature type="domain" description="Response regulatory" evidence="5">
    <location>
        <begin position="4"/>
        <end position="120"/>
    </location>
</feature>
<dbReference type="AlphaFoldDB" id="M1PEG6"/>
<keyword evidence="1 3" id="KW-0597">Phosphoprotein</keyword>
<dbReference type="GO" id="GO:0006355">
    <property type="term" value="P:regulation of DNA-templated transcription"/>
    <property type="evidence" value="ECO:0007669"/>
    <property type="project" value="InterPro"/>
</dbReference>
<dbReference type="SMART" id="SM00421">
    <property type="entry name" value="HTH_LUXR"/>
    <property type="match status" value="1"/>
</dbReference>
<dbReference type="InterPro" id="IPR011006">
    <property type="entry name" value="CheY-like_superfamily"/>
</dbReference>
<evidence type="ECO:0000259" key="5">
    <source>
        <dbReference type="PROSITE" id="PS50110"/>
    </source>
</evidence>
<reference evidence="7" key="1">
    <citation type="journal article" date="2013" name="Stand. Genomic Sci.">
        <title>Complete genome sequence of Desulfocapsa sulfexigens, a marine deltaproteobacterium specialized in disproportionating inorganic sulfur compounds.</title>
        <authorList>
            <person name="Finster K.W."/>
            <person name="Kjeldsen K.U."/>
            <person name="Kube M."/>
            <person name="Reinhardt R."/>
            <person name="Mussmann M."/>
            <person name="Amann R."/>
            <person name="Schreiber L."/>
        </authorList>
    </citation>
    <scope>NUCLEOTIDE SEQUENCE [LARGE SCALE GENOMIC DNA]</scope>
    <source>
        <strain evidence="7">DSM 10523 / SB164P1</strain>
    </source>
</reference>
<dbReference type="GO" id="GO:0000160">
    <property type="term" value="P:phosphorelay signal transduction system"/>
    <property type="evidence" value="ECO:0007669"/>
    <property type="project" value="InterPro"/>
</dbReference>
<dbReference type="Gene3D" id="3.40.50.2300">
    <property type="match status" value="1"/>
</dbReference>
<dbReference type="InterPro" id="IPR058245">
    <property type="entry name" value="NreC/VraR/RcsB-like_REC"/>
</dbReference>
<evidence type="ECO:0000259" key="4">
    <source>
        <dbReference type="PROSITE" id="PS50043"/>
    </source>
</evidence>
<dbReference type="eggNOG" id="COG2197">
    <property type="taxonomic scope" value="Bacteria"/>
</dbReference>
<dbReference type="InterPro" id="IPR039420">
    <property type="entry name" value="WalR-like"/>
</dbReference>
<proteinExistence type="predicted"/>
<sequence length="209" mass="23015">MGIKIVIVEDNPMLRENLELMLVGEPGFTVTASFATGEETLEELDSVPYDLLLADIGLPGMSGIDLISQIKTERPDLDILVHTVFDNRDTVFSALKAGASGYILKGATPRELVEAIRGLAAGGAPMSPKIARAVINEFQDNTVDEPFLLTSREKEILKGMEQGYTYKELGKILFISPHTIHSHIKKIYEKLHAKNRKDALSKARKKGII</sequence>
<organism evidence="6 7">
    <name type="scientific">Desulfocapsa sulfexigens (strain DSM 10523 / SB164P1)</name>
    <dbReference type="NCBI Taxonomy" id="1167006"/>
    <lineage>
        <taxon>Bacteria</taxon>
        <taxon>Pseudomonadati</taxon>
        <taxon>Thermodesulfobacteriota</taxon>
        <taxon>Desulfobulbia</taxon>
        <taxon>Desulfobulbales</taxon>
        <taxon>Desulfocapsaceae</taxon>
        <taxon>Desulfocapsa</taxon>
    </lineage>
</organism>
<dbReference type="HOGENOM" id="CLU_000445_90_10_7"/>
<dbReference type="SUPFAM" id="SSF46894">
    <property type="entry name" value="C-terminal effector domain of the bipartite response regulators"/>
    <property type="match status" value="1"/>
</dbReference>
<evidence type="ECO:0000256" key="3">
    <source>
        <dbReference type="PROSITE-ProRule" id="PRU00169"/>
    </source>
</evidence>
<dbReference type="CDD" id="cd17535">
    <property type="entry name" value="REC_NarL-like"/>
    <property type="match status" value="1"/>
</dbReference>
<dbReference type="STRING" id="1167006.UWK_01552"/>
<dbReference type="SUPFAM" id="SSF52172">
    <property type="entry name" value="CheY-like"/>
    <property type="match status" value="1"/>
</dbReference>
<feature type="domain" description="HTH luxR-type" evidence="4">
    <location>
        <begin position="142"/>
        <end position="207"/>
    </location>
</feature>
<keyword evidence="2 6" id="KW-0238">DNA-binding</keyword>
<accession>M1PEG6</accession>
<dbReference type="PANTHER" id="PTHR43214">
    <property type="entry name" value="TWO-COMPONENT RESPONSE REGULATOR"/>
    <property type="match status" value="1"/>
</dbReference>
<gene>
    <name evidence="6" type="ordered locus">UWK_01552</name>
</gene>
<dbReference type="InterPro" id="IPR000792">
    <property type="entry name" value="Tscrpt_reg_LuxR_C"/>
</dbReference>
<dbReference type="PANTHER" id="PTHR43214:SF43">
    <property type="entry name" value="TWO-COMPONENT RESPONSE REGULATOR"/>
    <property type="match status" value="1"/>
</dbReference>
<keyword evidence="7" id="KW-1185">Reference proteome</keyword>
<dbReference type="InterPro" id="IPR001789">
    <property type="entry name" value="Sig_transdc_resp-reg_receiver"/>
</dbReference>
<dbReference type="CDD" id="cd06170">
    <property type="entry name" value="LuxR_C_like"/>
    <property type="match status" value="1"/>
</dbReference>
<name>M1PEG6_DESSD</name>
<dbReference type="SMART" id="SM00448">
    <property type="entry name" value="REC"/>
    <property type="match status" value="1"/>
</dbReference>
<dbReference type="PROSITE" id="PS50043">
    <property type="entry name" value="HTH_LUXR_2"/>
    <property type="match status" value="1"/>
</dbReference>
<evidence type="ECO:0000313" key="6">
    <source>
        <dbReference type="EMBL" id="AGF78110.1"/>
    </source>
</evidence>
<dbReference type="Proteomes" id="UP000011721">
    <property type="component" value="Chromosome"/>
</dbReference>
<evidence type="ECO:0000256" key="1">
    <source>
        <dbReference type="ARBA" id="ARBA00022553"/>
    </source>
</evidence>
<evidence type="ECO:0000313" key="7">
    <source>
        <dbReference type="Proteomes" id="UP000011721"/>
    </source>
</evidence>
<protein>
    <submittedName>
        <fullName evidence="6">CheY-like receiver and HTH DNA-binding domain-containing response regulator</fullName>
    </submittedName>
</protein>
<dbReference type="PRINTS" id="PR00038">
    <property type="entry name" value="HTHLUXR"/>
</dbReference>
<feature type="modified residue" description="4-aspartylphosphate" evidence="3">
    <location>
        <position position="55"/>
    </location>
</feature>
<evidence type="ECO:0000256" key="2">
    <source>
        <dbReference type="ARBA" id="ARBA00023125"/>
    </source>
</evidence>
<dbReference type="RefSeq" id="WP_015403801.1">
    <property type="nucleotide sequence ID" value="NC_020304.1"/>
</dbReference>
<dbReference type="EMBL" id="CP003985">
    <property type="protein sequence ID" value="AGF78110.1"/>
    <property type="molecule type" value="Genomic_DNA"/>
</dbReference>
<dbReference type="GO" id="GO:0003677">
    <property type="term" value="F:DNA binding"/>
    <property type="evidence" value="ECO:0007669"/>
    <property type="project" value="UniProtKB-KW"/>
</dbReference>
<dbReference type="KEGG" id="dsf:UWK_01552"/>
<dbReference type="InterPro" id="IPR016032">
    <property type="entry name" value="Sig_transdc_resp-reg_C-effctor"/>
</dbReference>
<dbReference type="PROSITE" id="PS50110">
    <property type="entry name" value="RESPONSE_REGULATORY"/>
    <property type="match status" value="1"/>
</dbReference>
<dbReference type="Pfam" id="PF00196">
    <property type="entry name" value="GerE"/>
    <property type="match status" value="1"/>
</dbReference>